<dbReference type="EMBL" id="AWUE01022526">
    <property type="protein sequence ID" value="OMO57532.1"/>
    <property type="molecule type" value="Genomic_DNA"/>
</dbReference>
<protein>
    <submittedName>
        <fullName evidence="2">Uncharacterized protein</fullName>
    </submittedName>
</protein>
<proteinExistence type="predicted"/>
<dbReference type="AlphaFoldDB" id="A0A1R3GHI1"/>
<feature type="region of interest" description="Disordered" evidence="1">
    <location>
        <begin position="55"/>
        <end position="128"/>
    </location>
</feature>
<reference evidence="3" key="1">
    <citation type="submission" date="2013-09" db="EMBL/GenBank/DDBJ databases">
        <title>Corchorus olitorius genome sequencing.</title>
        <authorList>
            <person name="Alam M."/>
            <person name="Haque M.S."/>
            <person name="Islam M.S."/>
            <person name="Emdad E.M."/>
            <person name="Islam M.M."/>
            <person name="Ahmed B."/>
            <person name="Halim A."/>
            <person name="Hossen Q.M.M."/>
            <person name="Hossain M.Z."/>
            <person name="Ahmed R."/>
            <person name="Khan M.M."/>
            <person name="Islam R."/>
            <person name="Rashid M.M."/>
            <person name="Khan S.A."/>
            <person name="Rahman M.S."/>
            <person name="Alam M."/>
            <person name="Yahiya A.S."/>
            <person name="Khan M.S."/>
            <person name="Azam M.S."/>
            <person name="Haque T."/>
            <person name="Lashkar M.Z.H."/>
            <person name="Akhand A.I."/>
            <person name="Morshed G."/>
            <person name="Roy S."/>
            <person name="Uddin K.S."/>
            <person name="Rabeya T."/>
            <person name="Hossain A.S."/>
            <person name="Chowdhury A."/>
            <person name="Snigdha A.R."/>
            <person name="Mortoza M.S."/>
            <person name="Matin S.A."/>
            <person name="Hoque S.M.E."/>
            <person name="Islam M.K."/>
            <person name="Roy D.K."/>
            <person name="Haider R."/>
            <person name="Moosa M.M."/>
            <person name="Elias S.M."/>
            <person name="Hasan A.M."/>
            <person name="Jahan S."/>
            <person name="Shafiuddin M."/>
            <person name="Mahmood N."/>
            <person name="Shommy N.S."/>
        </authorList>
    </citation>
    <scope>NUCLEOTIDE SEQUENCE [LARGE SCALE GENOMIC DNA]</scope>
    <source>
        <strain evidence="3">cv. O-4</strain>
    </source>
</reference>
<name>A0A1R3GHI1_9ROSI</name>
<evidence type="ECO:0000313" key="3">
    <source>
        <dbReference type="Proteomes" id="UP000187203"/>
    </source>
</evidence>
<comment type="caution">
    <text evidence="2">The sequence shown here is derived from an EMBL/GenBank/DDBJ whole genome shotgun (WGS) entry which is preliminary data.</text>
</comment>
<gene>
    <name evidence="2" type="ORF">COLO4_35300</name>
</gene>
<evidence type="ECO:0000313" key="2">
    <source>
        <dbReference type="EMBL" id="OMO57532.1"/>
    </source>
</evidence>
<feature type="compositionally biased region" description="Polar residues" evidence="1">
    <location>
        <begin position="75"/>
        <end position="96"/>
    </location>
</feature>
<dbReference type="OrthoDB" id="10411926at2759"/>
<keyword evidence="3" id="KW-1185">Reference proteome</keyword>
<sequence>MGGGLDRKEQGKNTEDKYKSLVVEKYGEEAVEKAQFDANVWKSAGRKLLQHLQALGFKPTDPPTLGGTEVPSPTVAANQGGASKNIEAGTSTSPNDPIQHRASESNQANMLDDNEGSRDDGGDTGRHW</sequence>
<feature type="compositionally biased region" description="Basic and acidic residues" evidence="1">
    <location>
        <begin position="115"/>
        <end position="128"/>
    </location>
</feature>
<dbReference type="Proteomes" id="UP000187203">
    <property type="component" value="Unassembled WGS sequence"/>
</dbReference>
<evidence type="ECO:0000256" key="1">
    <source>
        <dbReference type="SAM" id="MobiDB-lite"/>
    </source>
</evidence>
<accession>A0A1R3GHI1</accession>
<organism evidence="2 3">
    <name type="scientific">Corchorus olitorius</name>
    <dbReference type="NCBI Taxonomy" id="93759"/>
    <lineage>
        <taxon>Eukaryota</taxon>
        <taxon>Viridiplantae</taxon>
        <taxon>Streptophyta</taxon>
        <taxon>Embryophyta</taxon>
        <taxon>Tracheophyta</taxon>
        <taxon>Spermatophyta</taxon>
        <taxon>Magnoliopsida</taxon>
        <taxon>eudicotyledons</taxon>
        <taxon>Gunneridae</taxon>
        <taxon>Pentapetalae</taxon>
        <taxon>rosids</taxon>
        <taxon>malvids</taxon>
        <taxon>Malvales</taxon>
        <taxon>Malvaceae</taxon>
        <taxon>Grewioideae</taxon>
        <taxon>Apeibeae</taxon>
        <taxon>Corchorus</taxon>
    </lineage>
</organism>